<dbReference type="HOGENOM" id="CLU_057180_3_1_10"/>
<dbReference type="InterPro" id="IPR027417">
    <property type="entry name" value="P-loop_NTPase"/>
</dbReference>
<dbReference type="HAMAP" id="MF_00376">
    <property type="entry name" value="Dephospho_CoA_kinase"/>
    <property type="match status" value="1"/>
</dbReference>
<dbReference type="GO" id="GO:0004140">
    <property type="term" value="F:dephospho-CoA kinase activity"/>
    <property type="evidence" value="ECO:0007669"/>
    <property type="project" value="UniProtKB-UniRule"/>
</dbReference>
<evidence type="ECO:0000256" key="5">
    <source>
        <dbReference type="HAMAP-Rule" id="MF_00376"/>
    </source>
</evidence>
<sequence>MLKVGITGGIGSGKSTVARIFSHLGIPVYDSDQRAKDLVSSDTQLITQIKQLMGVEAYLPDGTYHRKYISEQVFKNPEKLKALNHLIHPAVRKDFEAWVNQQVDAPYVLKEAAIMNRDSGLDAIIVVHTPVKERIERVIKRDGRTEDQVKNIMENQKTEEEFISVADYVINNGNGHSILRQVLEIDKKLRSTLDQYNV</sequence>
<evidence type="ECO:0000256" key="1">
    <source>
        <dbReference type="ARBA" id="ARBA00009018"/>
    </source>
</evidence>
<dbReference type="RefSeq" id="WP_013406878.1">
    <property type="nucleotide sequence ID" value="NC_014655.1"/>
</dbReference>
<dbReference type="GO" id="GO:0005737">
    <property type="term" value="C:cytoplasm"/>
    <property type="evidence" value="ECO:0007669"/>
    <property type="project" value="UniProtKB-SubCell"/>
</dbReference>
<keyword evidence="4 5" id="KW-0173">Coenzyme A biosynthesis</keyword>
<feature type="binding site" evidence="5">
    <location>
        <begin position="11"/>
        <end position="16"/>
    </location>
    <ligand>
        <name>ATP</name>
        <dbReference type="ChEBI" id="CHEBI:30616"/>
    </ligand>
</feature>
<dbReference type="CDD" id="cd02022">
    <property type="entry name" value="DPCK"/>
    <property type="match status" value="1"/>
</dbReference>
<organism evidence="7 8">
    <name type="scientific">Leadbetterella byssophila (strain DSM 17132 / JCM 16389 / KACC 11308 / NBRC 106382 / 4M15)</name>
    <dbReference type="NCBI Taxonomy" id="649349"/>
    <lineage>
        <taxon>Bacteria</taxon>
        <taxon>Pseudomonadati</taxon>
        <taxon>Bacteroidota</taxon>
        <taxon>Cytophagia</taxon>
        <taxon>Cytophagales</taxon>
        <taxon>Leadbetterellaceae</taxon>
        <taxon>Leadbetterella</taxon>
    </lineage>
</organism>
<gene>
    <name evidence="5" type="primary">coaE</name>
    <name evidence="7" type="ordered locus">Lbys_0024</name>
</gene>
<dbReference type="PANTHER" id="PTHR10695:SF46">
    <property type="entry name" value="BIFUNCTIONAL COENZYME A SYNTHASE-RELATED"/>
    <property type="match status" value="1"/>
</dbReference>
<comment type="catalytic activity">
    <reaction evidence="5">
        <text>3'-dephospho-CoA + ATP = ADP + CoA + H(+)</text>
        <dbReference type="Rhea" id="RHEA:18245"/>
        <dbReference type="ChEBI" id="CHEBI:15378"/>
        <dbReference type="ChEBI" id="CHEBI:30616"/>
        <dbReference type="ChEBI" id="CHEBI:57287"/>
        <dbReference type="ChEBI" id="CHEBI:57328"/>
        <dbReference type="ChEBI" id="CHEBI:456216"/>
        <dbReference type="EC" id="2.7.1.24"/>
    </reaction>
</comment>
<dbReference type="UniPathway" id="UPA00241">
    <property type="reaction ID" value="UER00356"/>
</dbReference>
<comment type="pathway">
    <text evidence="5">Cofactor biosynthesis; coenzyme A biosynthesis; CoA from (R)-pantothenate: step 5/5.</text>
</comment>
<keyword evidence="3 5" id="KW-0067">ATP-binding</keyword>
<protein>
    <recommendedName>
        <fullName evidence="5 6">Dephospho-CoA kinase</fullName>
        <ecNumber evidence="5 6">2.7.1.24</ecNumber>
    </recommendedName>
    <alternativeName>
        <fullName evidence="5">Dephosphocoenzyme A kinase</fullName>
    </alternativeName>
</protein>
<dbReference type="Pfam" id="PF01121">
    <property type="entry name" value="CoaE"/>
    <property type="match status" value="1"/>
</dbReference>
<dbReference type="eggNOG" id="COG0237">
    <property type="taxonomic scope" value="Bacteria"/>
</dbReference>
<dbReference type="GO" id="GO:0005524">
    <property type="term" value="F:ATP binding"/>
    <property type="evidence" value="ECO:0007669"/>
    <property type="project" value="UniProtKB-UniRule"/>
</dbReference>
<keyword evidence="5 7" id="KW-0808">Transferase</keyword>
<evidence type="ECO:0000256" key="3">
    <source>
        <dbReference type="ARBA" id="ARBA00022840"/>
    </source>
</evidence>
<dbReference type="OrthoDB" id="9812943at2"/>
<keyword evidence="8" id="KW-1185">Reference proteome</keyword>
<dbReference type="PANTHER" id="PTHR10695">
    <property type="entry name" value="DEPHOSPHO-COA KINASE-RELATED"/>
    <property type="match status" value="1"/>
</dbReference>
<proteinExistence type="inferred from homology"/>
<dbReference type="EMBL" id="CP002305">
    <property type="protein sequence ID" value="ADQ15820.1"/>
    <property type="molecule type" value="Genomic_DNA"/>
</dbReference>
<dbReference type="Gene3D" id="3.40.50.300">
    <property type="entry name" value="P-loop containing nucleotide triphosphate hydrolases"/>
    <property type="match status" value="1"/>
</dbReference>
<dbReference type="STRING" id="649349.Lbys_0024"/>
<evidence type="ECO:0000256" key="6">
    <source>
        <dbReference type="NCBIfam" id="TIGR00152"/>
    </source>
</evidence>
<evidence type="ECO:0000256" key="4">
    <source>
        <dbReference type="ARBA" id="ARBA00022993"/>
    </source>
</evidence>
<evidence type="ECO:0000313" key="8">
    <source>
        <dbReference type="Proteomes" id="UP000007435"/>
    </source>
</evidence>
<name>E4RRJ1_LEAB4</name>
<comment type="subcellular location">
    <subcellularLocation>
        <location evidence="5">Cytoplasm</location>
    </subcellularLocation>
</comment>
<dbReference type="InterPro" id="IPR001977">
    <property type="entry name" value="Depp_CoAkinase"/>
</dbReference>
<comment type="similarity">
    <text evidence="1 5">Belongs to the CoaE family.</text>
</comment>
<dbReference type="Proteomes" id="UP000007435">
    <property type="component" value="Chromosome"/>
</dbReference>
<keyword evidence="5" id="KW-0963">Cytoplasm</keyword>
<dbReference type="PROSITE" id="PS51219">
    <property type="entry name" value="DPCK"/>
    <property type="match status" value="1"/>
</dbReference>
<evidence type="ECO:0000256" key="2">
    <source>
        <dbReference type="ARBA" id="ARBA00022741"/>
    </source>
</evidence>
<reference key="1">
    <citation type="submission" date="2010-11" db="EMBL/GenBank/DDBJ databases">
        <title>The complete genome of Leadbetterella byssophila DSM 17132.</title>
        <authorList>
            <consortium name="US DOE Joint Genome Institute (JGI-PGF)"/>
            <person name="Lucas S."/>
            <person name="Copeland A."/>
            <person name="Lapidus A."/>
            <person name="Glavina del Rio T."/>
            <person name="Dalin E."/>
            <person name="Tice H."/>
            <person name="Bruce D."/>
            <person name="Goodwin L."/>
            <person name="Pitluck S."/>
            <person name="Kyrpides N."/>
            <person name="Mavromatis K."/>
            <person name="Ivanova N."/>
            <person name="Teshima H."/>
            <person name="Brettin T."/>
            <person name="Detter J.C."/>
            <person name="Han C."/>
            <person name="Tapia R."/>
            <person name="Land M."/>
            <person name="Hauser L."/>
            <person name="Markowitz V."/>
            <person name="Cheng J.-F."/>
            <person name="Hugenholtz P."/>
            <person name="Woyke T."/>
            <person name="Wu D."/>
            <person name="Tindall B."/>
            <person name="Pomrenke H.G."/>
            <person name="Brambilla E."/>
            <person name="Klenk H.-P."/>
            <person name="Eisen J.A."/>
        </authorList>
    </citation>
    <scope>NUCLEOTIDE SEQUENCE [LARGE SCALE GENOMIC DNA]</scope>
    <source>
        <strain>DSM 17132</strain>
    </source>
</reference>
<reference evidence="7 8" key="2">
    <citation type="journal article" date="2011" name="Stand. Genomic Sci.">
        <title>Complete genome sequence of Leadbetterella byssophila type strain (4M15).</title>
        <authorList>
            <person name="Abt B."/>
            <person name="Teshima H."/>
            <person name="Lucas S."/>
            <person name="Lapidus A."/>
            <person name="Del Rio T.G."/>
            <person name="Nolan M."/>
            <person name="Tice H."/>
            <person name="Cheng J.F."/>
            <person name="Pitluck S."/>
            <person name="Liolios K."/>
            <person name="Pagani I."/>
            <person name="Ivanova N."/>
            <person name="Mavromatis K."/>
            <person name="Pati A."/>
            <person name="Tapia R."/>
            <person name="Han C."/>
            <person name="Goodwin L."/>
            <person name="Chen A."/>
            <person name="Palaniappan K."/>
            <person name="Land M."/>
            <person name="Hauser L."/>
            <person name="Chang Y.J."/>
            <person name="Jeffries C.D."/>
            <person name="Rohde M."/>
            <person name="Goker M."/>
            <person name="Tindall B.J."/>
            <person name="Detter J.C."/>
            <person name="Woyke T."/>
            <person name="Bristow J."/>
            <person name="Eisen J.A."/>
            <person name="Markowitz V."/>
            <person name="Hugenholtz P."/>
            <person name="Klenk H.P."/>
            <person name="Kyrpides N.C."/>
        </authorList>
    </citation>
    <scope>NUCLEOTIDE SEQUENCE [LARGE SCALE GENOMIC DNA]</scope>
    <source>
        <strain evidence="8">DSM 17132 / JCM 16389 / KACC 11308 / NBRC 106382 / 4M15</strain>
    </source>
</reference>
<dbReference type="EC" id="2.7.1.24" evidence="5 6"/>
<evidence type="ECO:0000313" key="7">
    <source>
        <dbReference type="EMBL" id="ADQ15820.1"/>
    </source>
</evidence>
<dbReference type="NCBIfam" id="TIGR00152">
    <property type="entry name" value="dephospho-CoA kinase"/>
    <property type="match status" value="1"/>
</dbReference>
<dbReference type="AlphaFoldDB" id="E4RRJ1"/>
<keyword evidence="5 7" id="KW-0418">Kinase</keyword>
<dbReference type="GO" id="GO:0015937">
    <property type="term" value="P:coenzyme A biosynthetic process"/>
    <property type="evidence" value="ECO:0007669"/>
    <property type="project" value="UniProtKB-UniRule"/>
</dbReference>
<dbReference type="KEGG" id="lby:Lbys_0024"/>
<accession>E4RRJ1</accession>
<comment type="function">
    <text evidence="5">Catalyzes the phosphorylation of the 3'-hydroxyl group of dephosphocoenzyme A to form coenzyme A.</text>
</comment>
<dbReference type="SUPFAM" id="SSF52540">
    <property type="entry name" value="P-loop containing nucleoside triphosphate hydrolases"/>
    <property type="match status" value="1"/>
</dbReference>
<keyword evidence="2 5" id="KW-0547">Nucleotide-binding</keyword>